<feature type="transmembrane region" description="Helical" evidence="8">
    <location>
        <begin position="139"/>
        <end position="169"/>
    </location>
</feature>
<comment type="function">
    <text evidence="8">Gustatory receptor which mediates acceptance or avoidance behavior, depending on its substrates.</text>
</comment>
<evidence type="ECO:0000313" key="10">
    <source>
        <dbReference type="Proteomes" id="UP000292052"/>
    </source>
</evidence>
<evidence type="ECO:0000256" key="3">
    <source>
        <dbReference type="ARBA" id="ARBA00022692"/>
    </source>
</evidence>
<evidence type="ECO:0000256" key="6">
    <source>
        <dbReference type="ARBA" id="ARBA00023170"/>
    </source>
</evidence>
<keyword evidence="6 8" id="KW-0675">Receptor</keyword>
<evidence type="ECO:0000256" key="4">
    <source>
        <dbReference type="ARBA" id="ARBA00022989"/>
    </source>
</evidence>
<feature type="transmembrane region" description="Helical" evidence="8">
    <location>
        <begin position="49"/>
        <end position="74"/>
    </location>
</feature>
<dbReference type="OrthoDB" id="6366728at2759"/>
<sequence length="388" mass="44581">MLPKKISKFFKDPCDVYSAIHPLFYMCTLFGLAPYSLNRIEKGKKVFKFAWCPLLRNVILVALLLGSLAYHVVFETIPLKDTDLQQKLRYFQEVFSSLLSCCAVVFGGIFALKIIEVFKNIDEVDVSFRSLAVWVPYKNLYVGIIVHLVGLFFVVIILTLDFLFLASGIYGSEYYSLYITFMTIILPYFINLLMELQYCHYLNILRVRYKLLNEYLETLVQESETIPGWTEEAVTTVSTSKRKQSKEVLGLGDKAPKSMMAISDPVFVVDQVAALHIKLTDTAHMINYAFCVQQLLRITVAFVSIVTALFLVAVNFSNTSAKKDDSKTQLDYFFTFWAFSNACEVMAIVWITSETCEEIEIYSLQMYHNRLYFTVCGLFPLDYTLLYT</sequence>
<feature type="non-terminal residue" evidence="9">
    <location>
        <position position="388"/>
    </location>
</feature>
<comment type="similarity">
    <text evidence="8">Belongs to the insect chemoreceptor superfamily. Gustatory receptor (GR) family.</text>
</comment>
<evidence type="ECO:0000256" key="7">
    <source>
        <dbReference type="ARBA" id="ARBA00023224"/>
    </source>
</evidence>
<feature type="transmembrane region" description="Helical" evidence="8">
    <location>
        <begin position="175"/>
        <end position="194"/>
    </location>
</feature>
<dbReference type="InterPro" id="IPR013604">
    <property type="entry name" value="7TM_chemorcpt"/>
</dbReference>
<evidence type="ECO:0000256" key="8">
    <source>
        <dbReference type="RuleBase" id="RU363108"/>
    </source>
</evidence>
<protein>
    <recommendedName>
        <fullName evidence="8">Gustatory receptor</fullName>
    </recommendedName>
</protein>
<dbReference type="GO" id="GO:0005886">
    <property type="term" value="C:plasma membrane"/>
    <property type="evidence" value="ECO:0007669"/>
    <property type="project" value="UniProtKB-SubCell"/>
</dbReference>
<feature type="transmembrane region" description="Helical" evidence="8">
    <location>
        <begin position="20"/>
        <end position="37"/>
    </location>
</feature>
<dbReference type="EMBL" id="QDEB01134980">
    <property type="protein sequence ID" value="RZB38675.1"/>
    <property type="molecule type" value="Genomic_DNA"/>
</dbReference>
<keyword evidence="10" id="KW-1185">Reference proteome</keyword>
<gene>
    <name evidence="9" type="ORF">BDFB_003978</name>
</gene>
<feature type="transmembrane region" description="Helical" evidence="8">
    <location>
        <begin position="94"/>
        <end position="118"/>
    </location>
</feature>
<feature type="transmembrane region" description="Helical" evidence="8">
    <location>
        <begin position="295"/>
        <end position="314"/>
    </location>
</feature>
<keyword evidence="4 8" id="KW-1133">Transmembrane helix</keyword>
<dbReference type="GO" id="GO:0007165">
    <property type="term" value="P:signal transduction"/>
    <property type="evidence" value="ECO:0007669"/>
    <property type="project" value="UniProtKB-KW"/>
</dbReference>
<dbReference type="GO" id="GO:0007635">
    <property type="term" value="P:chemosensory behavior"/>
    <property type="evidence" value="ECO:0007669"/>
    <property type="project" value="TreeGrafter"/>
</dbReference>
<comment type="subcellular location">
    <subcellularLocation>
        <location evidence="1 8">Cell membrane</location>
        <topology evidence="1 8">Multi-pass membrane protein</topology>
    </subcellularLocation>
</comment>
<feature type="transmembrane region" description="Helical" evidence="8">
    <location>
        <begin position="334"/>
        <end position="351"/>
    </location>
</feature>
<dbReference type="GO" id="GO:0030424">
    <property type="term" value="C:axon"/>
    <property type="evidence" value="ECO:0007669"/>
    <property type="project" value="TreeGrafter"/>
</dbReference>
<dbReference type="Pfam" id="PF08395">
    <property type="entry name" value="7tm_7"/>
    <property type="match status" value="1"/>
</dbReference>
<accession>A0A482V791</accession>
<keyword evidence="3 8" id="KW-0812">Transmembrane</keyword>
<comment type="caution">
    <text evidence="9">The sequence shown here is derived from an EMBL/GenBank/DDBJ whole genome shotgun (WGS) entry which is preliminary data.</text>
</comment>
<keyword evidence="5 8" id="KW-0472">Membrane</keyword>
<proteinExistence type="inferred from homology"/>
<dbReference type="Proteomes" id="UP000292052">
    <property type="component" value="Unassembled WGS sequence"/>
</dbReference>
<dbReference type="GO" id="GO:0050909">
    <property type="term" value="P:sensory perception of taste"/>
    <property type="evidence" value="ECO:0007669"/>
    <property type="project" value="InterPro"/>
</dbReference>
<keyword evidence="7 8" id="KW-0807">Transducer</keyword>
<organism evidence="9 10">
    <name type="scientific">Asbolus verrucosus</name>
    <name type="common">Desert ironclad beetle</name>
    <dbReference type="NCBI Taxonomy" id="1661398"/>
    <lineage>
        <taxon>Eukaryota</taxon>
        <taxon>Metazoa</taxon>
        <taxon>Ecdysozoa</taxon>
        <taxon>Arthropoda</taxon>
        <taxon>Hexapoda</taxon>
        <taxon>Insecta</taxon>
        <taxon>Pterygota</taxon>
        <taxon>Neoptera</taxon>
        <taxon>Endopterygota</taxon>
        <taxon>Coleoptera</taxon>
        <taxon>Polyphaga</taxon>
        <taxon>Cucujiformia</taxon>
        <taxon>Tenebrionidae</taxon>
        <taxon>Pimeliinae</taxon>
        <taxon>Asbolus</taxon>
    </lineage>
</organism>
<dbReference type="PANTHER" id="PTHR21143:SF133">
    <property type="entry name" value="GUSTATORY AND PHEROMONE RECEPTOR 32A-RELATED"/>
    <property type="match status" value="1"/>
</dbReference>
<dbReference type="PANTHER" id="PTHR21143">
    <property type="entry name" value="INVERTEBRATE GUSTATORY RECEPTOR"/>
    <property type="match status" value="1"/>
</dbReference>
<evidence type="ECO:0000313" key="9">
    <source>
        <dbReference type="EMBL" id="RZB38675.1"/>
    </source>
</evidence>
<dbReference type="GO" id="GO:0008049">
    <property type="term" value="P:male courtship behavior"/>
    <property type="evidence" value="ECO:0007669"/>
    <property type="project" value="TreeGrafter"/>
</dbReference>
<evidence type="ECO:0000256" key="1">
    <source>
        <dbReference type="ARBA" id="ARBA00004651"/>
    </source>
</evidence>
<evidence type="ECO:0000256" key="5">
    <source>
        <dbReference type="ARBA" id="ARBA00023136"/>
    </source>
</evidence>
<reference evidence="9 10" key="1">
    <citation type="submission" date="2017-03" db="EMBL/GenBank/DDBJ databases">
        <title>Genome of the blue death feigning beetle - Asbolus verrucosus.</title>
        <authorList>
            <person name="Rider S.D."/>
        </authorList>
    </citation>
    <scope>NUCLEOTIDE SEQUENCE [LARGE SCALE GENOMIC DNA]</scope>
    <source>
        <strain evidence="9">Butters</strain>
        <tissue evidence="9">Head and leg muscle</tissue>
    </source>
</reference>
<dbReference type="GO" id="GO:0043025">
    <property type="term" value="C:neuronal cell body"/>
    <property type="evidence" value="ECO:0007669"/>
    <property type="project" value="TreeGrafter"/>
</dbReference>
<name>A0A482V791_ASBVE</name>
<keyword evidence="2 8" id="KW-1003">Cell membrane</keyword>
<evidence type="ECO:0000256" key="2">
    <source>
        <dbReference type="ARBA" id="ARBA00022475"/>
    </source>
</evidence>
<dbReference type="AlphaFoldDB" id="A0A482V791"/>
<dbReference type="GO" id="GO:0030425">
    <property type="term" value="C:dendrite"/>
    <property type="evidence" value="ECO:0007669"/>
    <property type="project" value="TreeGrafter"/>
</dbReference>